<evidence type="ECO:0000256" key="1">
    <source>
        <dbReference type="SAM" id="MobiDB-lite"/>
    </source>
</evidence>
<evidence type="ECO:0000313" key="3">
    <source>
        <dbReference type="Proteomes" id="UP000784294"/>
    </source>
</evidence>
<gene>
    <name evidence="2" type="ORF">PXEA_LOCUS14722</name>
</gene>
<comment type="caution">
    <text evidence="2">The sequence shown here is derived from an EMBL/GenBank/DDBJ whole genome shotgun (WGS) entry which is preliminary data.</text>
</comment>
<accession>A0A3S5FDV3</accession>
<reference evidence="2" key="1">
    <citation type="submission" date="2018-11" db="EMBL/GenBank/DDBJ databases">
        <authorList>
            <consortium name="Pathogen Informatics"/>
        </authorList>
    </citation>
    <scope>NUCLEOTIDE SEQUENCE</scope>
</reference>
<feature type="region of interest" description="Disordered" evidence="1">
    <location>
        <begin position="82"/>
        <end position="111"/>
    </location>
</feature>
<evidence type="ECO:0000313" key="2">
    <source>
        <dbReference type="EMBL" id="VEL21282.1"/>
    </source>
</evidence>
<proteinExistence type="predicted"/>
<name>A0A3S5FDV3_9PLAT</name>
<feature type="compositionally biased region" description="Polar residues" evidence="1">
    <location>
        <begin position="83"/>
        <end position="98"/>
    </location>
</feature>
<dbReference type="EMBL" id="CAAALY010050519">
    <property type="protein sequence ID" value="VEL21282.1"/>
    <property type="molecule type" value="Genomic_DNA"/>
</dbReference>
<dbReference type="Proteomes" id="UP000784294">
    <property type="component" value="Unassembled WGS sequence"/>
</dbReference>
<organism evidence="2 3">
    <name type="scientific">Protopolystoma xenopodis</name>
    <dbReference type="NCBI Taxonomy" id="117903"/>
    <lineage>
        <taxon>Eukaryota</taxon>
        <taxon>Metazoa</taxon>
        <taxon>Spiralia</taxon>
        <taxon>Lophotrochozoa</taxon>
        <taxon>Platyhelminthes</taxon>
        <taxon>Monogenea</taxon>
        <taxon>Polyopisthocotylea</taxon>
        <taxon>Polystomatidea</taxon>
        <taxon>Polystomatidae</taxon>
        <taxon>Protopolystoma</taxon>
    </lineage>
</organism>
<dbReference type="AlphaFoldDB" id="A0A3S5FDV3"/>
<keyword evidence="3" id="KW-1185">Reference proteome</keyword>
<protein>
    <submittedName>
        <fullName evidence="2">Uncharacterized protein</fullName>
    </submittedName>
</protein>
<sequence length="111" mass="12282">MLLVTLKGALIDYLITNKTSSDITNYIYVYIYSLSVSAQVREIDEMQPDGSVITRIITTKRIVERVTERVTTDILTEGELVSQMPTAGTGSVSSTEGFPTQGEPYFINTSH</sequence>